<dbReference type="Gene3D" id="2.40.50.100">
    <property type="match status" value="2"/>
</dbReference>
<dbReference type="Gene3D" id="1.10.287.470">
    <property type="entry name" value="Helix hairpin bin"/>
    <property type="match status" value="2"/>
</dbReference>
<accession>A0A6M5YR14</accession>
<evidence type="ECO:0000313" key="6">
    <source>
        <dbReference type="Proteomes" id="UP000503447"/>
    </source>
</evidence>
<evidence type="ECO:0000313" key="5">
    <source>
        <dbReference type="EMBL" id="QJW95691.1"/>
    </source>
</evidence>
<keyword evidence="6" id="KW-1185">Reference proteome</keyword>
<evidence type="ECO:0000256" key="2">
    <source>
        <dbReference type="SAM" id="Coils"/>
    </source>
</evidence>
<dbReference type="GO" id="GO:1990281">
    <property type="term" value="C:efflux pump complex"/>
    <property type="evidence" value="ECO:0007669"/>
    <property type="project" value="TreeGrafter"/>
</dbReference>
<name>A0A6M5YR14_9BACT</name>
<evidence type="ECO:0000259" key="4">
    <source>
        <dbReference type="Pfam" id="PF25967"/>
    </source>
</evidence>
<feature type="region of interest" description="Disordered" evidence="3">
    <location>
        <begin position="455"/>
        <end position="475"/>
    </location>
</feature>
<feature type="coiled-coil region" evidence="2">
    <location>
        <begin position="124"/>
        <end position="151"/>
    </location>
</feature>
<dbReference type="KEGG" id="ftj:FTUN_3245"/>
<keyword evidence="2" id="KW-0175">Coiled coil</keyword>
<evidence type="ECO:0000256" key="3">
    <source>
        <dbReference type="SAM" id="MobiDB-lite"/>
    </source>
</evidence>
<comment type="similarity">
    <text evidence="1">Belongs to the membrane fusion protein (MFP) (TC 8.A.1) family.</text>
</comment>
<protein>
    <recommendedName>
        <fullName evidence="4">Multidrug resistance protein MdtA-like C-terminal permuted SH3 domain-containing protein</fullName>
    </recommendedName>
</protein>
<dbReference type="AlphaFoldDB" id="A0A6M5YR14"/>
<evidence type="ECO:0000256" key="1">
    <source>
        <dbReference type="ARBA" id="ARBA00009477"/>
    </source>
</evidence>
<dbReference type="PANTHER" id="PTHR30469:SF37">
    <property type="entry name" value="RAGD PROTEIN"/>
    <property type="match status" value="1"/>
</dbReference>
<sequence>MNSLRWYHFVVILVIFGALCGGAWYAVAHSKTAAGDGSSHNGAPKAPTPVTVEVVKPRAGGIERVCVQPGTVEPFEGADLYAKASGYLVEQSVDIGSRVSAGDVLARIAVPEYEKTVERDAARVRDMNAKVKQMEAHLRAAQAEQRAAEAAVNLAAVMVKAKTAYKRFREKQLERVKGLVAERAESAKLLDEQEDFYQSAFEAENAAKENVIASKEKALAATAKVTQAEADVDEARADVGVAEAELARSKVLLEYTVIRAPYTGVVTKRNFHAGKGGRPGDFIKAADQGGVVPLLAVERTDLMRVVVQVPDRDVPYVSTTSTAVVEIDALPGVKFGAAPADKLKVSRWATAEDPATRTMRIEIDVPNPDPAVPNHILVHGMYGRVTIALTPGAPNAVRVPSAALVGKAGGGRGSVRVVRDGKAHLVPVQFATDNGIEVEVVAGLSPADQVVTRATGPLEEGAPVTVQDRGTAPGH</sequence>
<dbReference type="InterPro" id="IPR058627">
    <property type="entry name" value="MdtA-like_C"/>
</dbReference>
<dbReference type="PANTHER" id="PTHR30469">
    <property type="entry name" value="MULTIDRUG RESISTANCE PROTEIN MDTA"/>
    <property type="match status" value="1"/>
</dbReference>
<dbReference type="NCBIfam" id="TIGR01730">
    <property type="entry name" value="RND_mfp"/>
    <property type="match status" value="1"/>
</dbReference>
<reference evidence="6" key="1">
    <citation type="submission" date="2020-05" db="EMBL/GenBank/DDBJ databases">
        <title>Frigoriglobus tundricola gen. nov., sp. nov., a psychrotolerant cellulolytic planctomycete of the family Gemmataceae with two divergent copies of 16S rRNA gene.</title>
        <authorList>
            <person name="Kulichevskaya I.S."/>
            <person name="Ivanova A.A."/>
            <person name="Naumoff D.G."/>
            <person name="Beletsky A.V."/>
            <person name="Rijpstra W.I.C."/>
            <person name="Sinninghe Damste J.S."/>
            <person name="Mardanov A.V."/>
            <person name="Ravin N.V."/>
            <person name="Dedysh S.N."/>
        </authorList>
    </citation>
    <scope>NUCLEOTIDE SEQUENCE [LARGE SCALE GENOMIC DNA]</scope>
    <source>
        <strain evidence="6">PL17</strain>
    </source>
</reference>
<dbReference type="InterPro" id="IPR006143">
    <property type="entry name" value="RND_pump_MFP"/>
</dbReference>
<gene>
    <name evidence="5" type="ORF">FTUN_3245</name>
</gene>
<dbReference type="Gene3D" id="2.40.420.20">
    <property type="match status" value="1"/>
</dbReference>
<dbReference type="GO" id="GO:0015562">
    <property type="term" value="F:efflux transmembrane transporter activity"/>
    <property type="evidence" value="ECO:0007669"/>
    <property type="project" value="TreeGrafter"/>
</dbReference>
<feature type="coiled-coil region" evidence="2">
    <location>
        <begin position="218"/>
        <end position="245"/>
    </location>
</feature>
<dbReference type="Gene3D" id="2.40.30.170">
    <property type="match status" value="1"/>
</dbReference>
<dbReference type="SUPFAM" id="SSF111369">
    <property type="entry name" value="HlyD-like secretion proteins"/>
    <property type="match status" value="2"/>
</dbReference>
<dbReference type="Pfam" id="PF25967">
    <property type="entry name" value="RND-MFP_C"/>
    <property type="match status" value="1"/>
</dbReference>
<dbReference type="EMBL" id="CP053452">
    <property type="protein sequence ID" value="QJW95691.1"/>
    <property type="molecule type" value="Genomic_DNA"/>
</dbReference>
<organism evidence="5 6">
    <name type="scientific">Frigoriglobus tundricola</name>
    <dbReference type="NCBI Taxonomy" id="2774151"/>
    <lineage>
        <taxon>Bacteria</taxon>
        <taxon>Pseudomonadati</taxon>
        <taxon>Planctomycetota</taxon>
        <taxon>Planctomycetia</taxon>
        <taxon>Gemmatales</taxon>
        <taxon>Gemmataceae</taxon>
        <taxon>Frigoriglobus</taxon>
    </lineage>
</organism>
<feature type="domain" description="Multidrug resistance protein MdtA-like C-terminal permuted SH3" evidence="4">
    <location>
        <begin position="395"/>
        <end position="453"/>
    </location>
</feature>
<dbReference type="Proteomes" id="UP000503447">
    <property type="component" value="Chromosome"/>
</dbReference>
<dbReference type="RefSeq" id="WP_171471430.1">
    <property type="nucleotide sequence ID" value="NZ_CP053452.2"/>
</dbReference>
<proteinExistence type="inferred from homology"/>